<dbReference type="Pfam" id="PF04909">
    <property type="entry name" value="Amidohydro_2"/>
    <property type="match status" value="1"/>
</dbReference>
<dbReference type="InterPro" id="IPR052350">
    <property type="entry name" value="Metallo-dep_Lactonases"/>
</dbReference>
<dbReference type="PANTHER" id="PTHR43569:SF2">
    <property type="entry name" value="AMIDOHYDROLASE-RELATED DOMAIN-CONTAINING PROTEIN"/>
    <property type="match status" value="1"/>
</dbReference>
<dbReference type="PANTHER" id="PTHR43569">
    <property type="entry name" value="AMIDOHYDROLASE"/>
    <property type="match status" value="1"/>
</dbReference>
<dbReference type="AlphaFoldDB" id="A0A364LDU6"/>
<dbReference type="RefSeq" id="XP_040738476.1">
    <property type="nucleotide sequence ID" value="XM_040882947.1"/>
</dbReference>
<evidence type="ECO:0000259" key="2">
    <source>
        <dbReference type="Pfam" id="PF04909"/>
    </source>
</evidence>
<dbReference type="Proteomes" id="UP000249363">
    <property type="component" value="Unassembled WGS sequence"/>
</dbReference>
<comment type="similarity">
    <text evidence="1">Belongs to the metallo-dependent hydrolases superfamily.</text>
</comment>
<dbReference type="InterPro" id="IPR006680">
    <property type="entry name" value="Amidohydro-rel"/>
</dbReference>
<accession>A0A364LDU6</accession>
<dbReference type="Gene3D" id="3.20.20.140">
    <property type="entry name" value="Metal-dependent hydrolases"/>
    <property type="match status" value="1"/>
</dbReference>
<evidence type="ECO:0000256" key="1">
    <source>
        <dbReference type="ARBA" id="ARBA00038310"/>
    </source>
</evidence>
<protein>
    <recommendedName>
        <fullName evidence="2">Amidohydrolase-related domain-containing protein</fullName>
    </recommendedName>
</protein>
<dbReference type="STRING" id="1196081.A0A364LDU6"/>
<feature type="domain" description="Amidohydrolase-related" evidence="2">
    <location>
        <begin position="7"/>
        <end position="376"/>
    </location>
</feature>
<gene>
    <name evidence="3" type="ORF">BHQ10_009974</name>
</gene>
<reference evidence="3 4" key="1">
    <citation type="journal article" date="2017" name="Biotechnol. Biofuels">
        <title>Differential beta-glucosidase expression as a function of carbon source availability in Talaromyces amestolkiae: a genomic and proteomic approach.</title>
        <authorList>
            <person name="de Eugenio L.I."/>
            <person name="Mendez-Liter J.A."/>
            <person name="Nieto-Dominguez M."/>
            <person name="Alonso L."/>
            <person name="Gil-Munoz J."/>
            <person name="Barriuso J."/>
            <person name="Prieto A."/>
            <person name="Martinez M.J."/>
        </authorList>
    </citation>
    <scope>NUCLEOTIDE SEQUENCE [LARGE SCALE GENOMIC DNA]</scope>
    <source>
        <strain evidence="3 4">CIB</strain>
    </source>
</reference>
<evidence type="ECO:0000313" key="4">
    <source>
        <dbReference type="Proteomes" id="UP000249363"/>
    </source>
</evidence>
<organism evidence="3 4">
    <name type="scientific">Talaromyces amestolkiae</name>
    <dbReference type="NCBI Taxonomy" id="1196081"/>
    <lineage>
        <taxon>Eukaryota</taxon>
        <taxon>Fungi</taxon>
        <taxon>Dikarya</taxon>
        <taxon>Ascomycota</taxon>
        <taxon>Pezizomycotina</taxon>
        <taxon>Eurotiomycetes</taxon>
        <taxon>Eurotiomycetidae</taxon>
        <taxon>Eurotiales</taxon>
        <taxon>Trichocomaceae</taxon>
        <taxon>Talaromyces</taxon>
        <taxon>Talaromyces sect. Talaromyces</taxon>
    </lineage>
</organism>
<dbReference type="OrthoDB" id="2135488at2759"/>
<evidence type="ECO:0000313" key="3">
    <source>
        <dbReference type="EMBL" id="RAO73962.1"/>
    </source>
</evidence>
<dbReference type="GO" id="GO:0016787">
    <property type="term" value="F:hydrolase activity"/>
    <property type="evidence" value="ECO:0007669"/>
    <property type="project" value="InterPro"/>
</dbReference>
<dbReference type="EMBL" id="MIKG01000028">
    <property type="protein sequence ID" value="RAO73962.1"/>
    <property type="molecule type" value="Genomic_DNA"/>
</dbReference>
<name>A0A364LDU6_TALAM</name>
<dbReference type="InterPro" id="IPR032466">
    <property type="entry name" value="Metal_Hydrolase"/>
</dbReference>
<sequence length="381" mass="42569">MTIPIVDSHIHLWTETQLETLAWYNPTNPLGSQHSVKDYIVSATEEASSKYQLRGFVYLEVDRISSVEEENDTKGWSHVLDEVSFLARIARGTPADGEGHAEAHKSLMLGFVPWAPVPGGSAVLERYLSLVKGRIAASAARDYHDENDEVWKKLRGFRYLVQDKPVGTMLQRDFVEGLKWLGRQRLAFDLGVDARQGGLGQLREAVDLIKRANDGVSQEDRVVIIINHLCKPNLHISPGEANSHPDFLEWRDLINAMATQSTTTYMKLSGLFSEYPQLSHDLIQADEENSVKYLVDHARPWTDTVFDAFGPHRIMFGSDWPVCTVGTGATASTTGGGRAGAWIRWRKVVERILEKRGLSEDAKKDVWGGAASRAYSLDIIL</sequence>
<dbReference type="GeneID" id="63799188"/>
<dbReference type="SUPFAM" id="SSF51556">
    <property type="entry name" value="Metallo-dependent hydrolases"/>
    <property type="match status" value="1"/>
</dbReference>
<proteinExistence type="inferred from homology"/>
<keyword evidence="4" id="KW-1185">Reference proteome</keyword>
<comment type="caution">
    <text evidence="3">The sequence shown here is derived from an EMBL/GenBank/DDBJ whole genome shotgun (WGS) entry which is preliminary data.</text>
</comment>